<feature type="domain" description="PpiC" evidence="14">
    <location>
        <begin position="245"/>
        <end position="361"/>
    </location>
</feature>
<keyword evidence="3" id="KW-1003">Cell membrane</keyword>
<evidence type="ECO:0000256" key="2">
    <source>
        <dbReference type="ARBA" id="ARBA00018370"/>
    </source>
</evidence>
<protein>
    <recommendedName>
        <fullName evidence="2">Parvulin-like PPIase</fullName>
    </recommendedName>
    <alternativeName>
        <fullName evidence="9">Peptidyl-prolyl cis-trans isomerase plp</fullName>
    </alternativeName>
    <alternativeName>
        <fullName evidence="12">Periplasmic chaperone PpiD</fullName>
    </alternativeName>
    <alternativeName>
        <fullName evidence="13">Periplasmic folding chaperone</fullName>
    </alternativeName>
    <alternativeName>
        <fullName evidence="10">Rotamase plp</fullName>
    </alternativeName>
</protein>
<dbReference type="PANTHER" id="PTHR47529">
    <property type="entry name" value="PEPTIDYL-PROLYL CIS-TRANS ISOMERASE D"/>
    <property type="match status" value="1"/>
</dbReference>
<evidence type="ECO:0000313" key="15">
    <source>
        <dbReference type="EMBL" id="PTX45415.1"/>
    </source>
</evidence>
<evidence type="ECO:0000256" key="4">
    <source>
        <dbReference type="ARBA" id="ARBA00022519"/>
    </source>
</evidence>
<keyword evidence="5" id="KW-0812">Transmembrane</keyword>
<evidence type="ECO:0000256" key="3">
    <source>
        <dbReference type="ARBA" id="ARBA00022475"/>
    </source>
</evidence>
<keyword evidence="16" id="KW-1185">Reference proteome</keyword>
<evidence type="ECO:0000256" key="7">
    <source>
        <dbReference type="ARBA" id="ARBA00023136"/>
    </source>
</evidence>
<accession>A0A2T6ANL9</accession>
<sequence>MSTGGKSISKYFVWILLALLIVGLAGFGATNLSGTVRTVGSVGDTEITTSEYFRALQNRLQSLSQQSGDAVTLQEAQARGIPEQVLSQLVVNAALQEESSRMGISVGDAQVAAQLRQVPSFQGPDGQFDRDAYAFALDQAGLSTSEFEENIRADAASSILQGAVLAGLTLPDSYVNTLLDYAGETRAFTWAEVPQAELDIGVAEPSEEELRAWYDENIDRFTIPRTRAITYVWLTPDMIVDSVEVPEDALRDAYEEQEDRFNMPERRLVERLVFSNEEAAQEAAQRIADGEDFETLVEERGLQLADTDLGDVSRDDLGEAGEAVFSLPVGEVAQAPSNLGPALFRVNAVLPATETPFEEAVDDLRGTLALDRARRVIETQAESLNDELAAGATLEELADQTDLRIDQIDWTGRNDSGIAGYPAFREAAQAVAEGDYPDIEPLGDGGVFALRLDEIREAQPQPFEEVEAEVREGWEAEQRVNALVEEGDRLANELSEGRTFAALDLDPREESGLTRNANREGLPNALVSAAFEMQAGETRALPGQDGALVIRLDEVTSADRDSEQNTQLAQLLRDRAANDVANDLYRALANDIQSRTSVQIDQQAINAVHTQLQ</sequence>
<evidence type="ECO:0000256" key="11">
    <source>
        <dbReference type="ARBA" id="ARBA00038408"/>
    </source>
</evidence>
<dbReference type="Gene3D" id="3.10.50.40">
    <property type="match status" value="1"/>
</dbReference>
<gene>
    <name evidence="15" type="ORF">C8N44_12271</name>
</gene>
<dbReference type="AlphaFoldDB" id="A0A2T6ANL9"/>
<dbReference type="GO" id="GO:0003755">
    <property type="term" value="F:peptidyl-prolyl cis-trans isomerase activity"/>
    <property type="evidence" value="ECO:0007669"/>
    <property type="project" value="InterPro"/>
</dbReference>
<keyword evidence="6" id="KW-1133">Transmembrane helix</keyword>
<dbReference type="Gene3D" id="1.10.4030.10">
    <property type="entry name" value="Porin chaperone SurA, peptide-binding domain"/>
    <property type="match status" value="1"/>
</dbReference>
<keyword evidence="7" id="KW-0472">Membrane</keyword>
<dbReference type="PANTHER" id="PTHR47529:SF1">
    <property type="entry name" value="PERIPLASMIC CHAPERONE PPID"/>
    <property type="match status" value="1"/>
</dbReference>
<evidence type="ECO:0000259" key="14">
    <source>
        <dbReference type="Pfam" id="PF13145"/>
    </source>
</evidence>
<evidence type="ECO:0000256" key="1">
    <source>
        <dbReference type="ARBA" id="ARBA00004382"/>
    </source>
</evidence>
<evidence type="ECO:0000256" key="9">
    <source>
        <dbReference type="ARBA" id="ARBA00030642"/>
    </source>
</evidence>
<dbReference type="Proteomes" id="UP000244069">
    <property type="component" value="Unassembled WGS sequence"/>
</dbReference>
<comment type="subcellular location">
    <subcellularLocation>
        <location evidence="1">Cell inner membrane</location>
        <topology evidence="1">Single-pass type II membrane protein</topology>
        <orientation evidence="1">Periplasmic side</orientation>
    </subcellularLocation>
</comment>
<evidence type="ECO:0000313" key="16">
    <source>
        <dbReference type="Proteomes" id="UP000244069"/>
    </source>
</evidence>
<dbReference type="OrthoDB" id="9768393at2"/>
<dbReference type="InterPro" id="IPR000297">
    <property type="entry name" value="PPIase_PpiC"/>
</dbReference>
<dbReference type="Pfam" id="PF13624">
    <property type="entry name" value="SurA_N_3"/>
    <property type="match status" value="1"/>
</dbReference>
<dbReference type="InterPro" id="IPR052029">
    <property type="entry name" value="PpiD_chaperone"/>
</dbReference>
<dbReference type="EMBL" id="QBKN01000022">
    <property type="protein sequence ID" value="PTX45415.1"/>
    <property type="molecule type" value="Genomic_DNA"/>
</dbReference>
<proteinExistence type="inferred from homology"/>
<dbReference type="RefSeq" id="WP_107977864.1">
    <property type="nucleotide sequence ID" value="NZ_BMEZ01000022.1"/>
</dbReference>
<evidence type="ECO:0000256" key="8">
    <source>
        <dbReference type="ARBA" id="ARBA00023186"/>
    </source>
</evidence>
<dbReference type="Pfam" id="PF13145">
    <property type="entry name" value="Rotamase_2"/>
    <property type="match status" value="2"/>
</dbReference>
<evidence type="ECO:0000256" key="12">
    <source>
        <dbReference type="ARBA" id="ARBA00040743"/>
    </source>
</evidence>
<dbReference type="InterPro" id="IPR027304">
    <property type="entry name" value="Trigger_fact/SurA_dom_sf"/>
</dbReference>
<name>A0A2T6ANL9_9RHOB</name>
<dbReference type="SUPFAM" id="SSF109998">
    <property type="entry name" value="Triger factor/SurA peptide-binding domain-like"/>
    <property type="match status" value="1"/>
</dbReference>
<keyword evidence="8" id="KW-0143">Chaperone</keyword>
<dbReference type="InterPro" id="IPR046357">
    <property type="entry name" value="PPIase_dom_sf"/>
</dbReference>
<reference evidence="15 16" key="1">
    <citation type="submission" date="2018-04" db="EMBL/GenBank/DDBJ databases">
        <title>Genomic Encyclopedia of Archaeal and Bacterial Type Strains, Phase II (KMG-II): from individual species to whole genera.</title>
        <authorList>
            <person name="Goeker M."/>
        </authorList>
    </citation>
    <scope>NUCLEOTIDE SEQUENCE [LARGE SCALE GENOMIC DNA]</scope>
    <source>
        <strain evidence="15 16">DSM 29329</strain>
    </source>
</reference>
<feature type="domain" description="PpiC" evidence="14">
    <location>
        <begin position="382"/>
        <end position="467"/>
    </location>
</feature>
<keyword evidence="15" id="KW-0413">Isomerase</keyword>
<comment type="similarity">
    <text evidence="11">Belongs to the PpiD chaperone family.</text>
</comment>
<evidence type="ECO:0000256" key="5">
    <source>
        <dbReference type="ARBA" id="ARBA00022692"/>
    </source>
</evidence>
<dbReference type="GO" id="GO:0005886">
    <property type="term" value="C:plasma membrane"/>
    <property type="evidence" value="ECO:0007669"/>
    <property type="project" value="UniProtKB-SubCell"/>
</dbReference>
<keyword evidence="4" id="KW-0997">Cell inner membrane</keyword>
<evidence type="ECO:0000256" key="10">
    <source>
        <dbReference type="ARBA" id="ARBA00031484"/>
    </source>
</evidence>
<organism evidence="15 16">
    <name type="scientific">Allosediminivita pacifica</name>
    <dbReference type="NCBI Taxonomy" id="1267769"/>
    <lineage>
        <taxon>Bacteria</taxon>
        <taxon>Pseudomonadati</taxon>
        <taxon>Pseudomonadota</taxon>
        <taxon>Alphaproteobacteria</taxon>
        <taxon>Rhodobacterales</taxon>
        <taxon>Paracoccaceae</taxon>
        <taxon>Allosediminivita</taxon>
    </lineage>
</organism>
<evidence type="ECO:0000256" key="6">
    <source>
        <dbReference type="ARBA" id="ARBA00022989"/>
    </source>
</evidence>
<evidence type="ECO:0000256" key="13">
    <source>
        <dbReference type="ARBA" id="ARBA00042775"/>
    </source>
</evidence>
<comment type="caution">
    <text evidence="15">The sequence shown here is derived from an EMBL/GenBank/DDBJ whole genome shotgun (WGS) entry which is preliminary data.</text>
</comment>